<evidence type="ECO:0000313" key="2">
    <source>
        <dbReference type="EMBL" id="JAA80307.1"/>
    </source>
</evidence>
<name>S4PTD0_9NEOP</name>
<feature type="compositionally biased region" description="Basic and acidic residues" evidence="1">
    <location>
        <begin position="1"/>
        <end position="13"/>
    </location>
</feature>
<protein>
    <submittedName>
        <fullName evidence="2">Uncharacterized protein</fullName>
    </submittedName>
</protein>
<accession>S4PTD0</accession>
<feature type="region of interest" description="Disordered" evidence="1">
    <location>
        <begin position="1"/>
        <end position="22"/>
    </location>
</feature>
<reference evidence="2" key="2">
    <citation type="submission" date="2013-05" db="EMBL/GenBank/DDBJ databases">
        <authorList>
            <person name="Carter J.-M."/>
            <person name="Baker S.C."/>
            <person name="Pink R."/>
            <person name="Carter D.R.F."/>
            <person name="Collins A."/>
            <person name="Tomlin J."/>
            <person name="Gibbs M."/>
            <person name="Breuker C.J."/>
        </authorList>
    </citation>
    <scope>NUCLEOTIDE SEQUENCE</scope>
    <source>
        <tissue evidence="2">Ovary</tissue>
    </source>
</reference>
<reference evidence="2" key="1">
    <citation type="journal article" date="2013" name="BMC Genomics">
        <title>Unscrambling butterfly oogenesis.</title>
        <authorList>
            <person name="Carter J.M."/>
            <person name="Baker S.C."/>
            <person name="Pink R."/>
            <person name="Carter D.R."/>
            <person name="Collins A."/>
            <person name="Tomlin J."/>
            <person name="Gibbs M."/>
            <person name="Breuker C.J."/>
        </authorList>
    </citation>
    <scope>NUCLEOTIDE SEQUENCE</scope>
    <source>
        <tissue evidence="2">Ovary</tissue>
    </source>
</reference>
<dbReference type="AlphaFoldDB" id="S4PTD0"/>
<dbReference type="EMBL" id="GAIX01012253">
    <property type="protein sequence ID" value="JAA80307.1"/>
    <property type="molecule type" value="Transcribed_RNA"/>
</dbReference>
<sequence length="185" mass="21149">MGQLGRERRKYDSTDDIPTNQNGILAKNNLELKPATNIKIENKDMELLTIKVHNNNVNQNMTSEDVQFRTPPALDFPDFKTEMINKDRNIPLAEIYYQPNKITVNRYNNNKISTFSNAKKVESNEKRHKIIDQNYVETVLGHSKVAKYGTPPVNSPDYSDEELKTPKNSDGKTIVVIAKSLPYPI</sequence>
<organism evidence="2">
    <name type="scientific">Pararge aegeria</name>
    <name type="common">speckled wood butterfly</name>
    <dbReference type="NCBI Taxonomy" id="116150"/>
    <lineage>
        <taxon>Eukaryota</taxon>
        <taxon>Metazoa</taxon>
        <taxon>Ecdysozoa</taxon>
        <taxon>Arthropoda</taxon>
        <taxon>Hexapoda</taxon>
        <taxon>Insecta</taxon>
        <taxon>Pterygota</taxon>
        <taxon>Neoptera</taxon>
        <taxon>Endopterygota</taxon>
        <taxon>Lepidoptera</taxon>
        <taxon>Glossata</taxon>
        <taxon>Ditrysia</taxon>
        <taxon>Papilionoidea</taxon>
        <taxon>Nymphalidae</taxon>
        <taxon>Satyrinae</taxon>
        <taxon>Satyrini</taxon>
        <taxon>Parargina</taxon>
        <taxon>Pararge</taxon>
    </lineage>
</organism>
<evidence type="ECO:0000256" key="1">
    <source>
        <dbReference type="SAM" id="MobiDB-lite"/>
    </source>
</evidence>
<feature type="region of interest" description="Disordered" evidence="1">
    <location>
        <begin position="147"/>
        <end position="167"/>
    </location>
</feature>
<proteinExistence type="predicted"/>